<dbReference type="Gene3D" id="3.40.50.300">
    <property type="entry name" value="P-loop containing nucleotide triphosphate hydrolases"/>
    <property type="match status" value="1"/>
</dbReference>
<dbReference type="PANTHER" id="PTHR36766:SF41">
    <property type="entry name" value="AAA+ ATPASE DOMAIN-CONTAINING PROTEIN"/>
    <property type="match status" value="1"/>
</dbReference>
<comment type="caution">
    <text evidence="2">The sequence shown here is derived from an EMBL/GenBank/DDBJ whole genome shotgun (WGS) entry which is preliminary data.</text>
</comment>
<dbReference type="GO" id="GO:0043531">
    <property type="term" value="F:ADP binding"/>
    <property type="evidence" value="ECO:0007669"/>
    <property type="project" value="InterPro"/>
</dbReference>
<feature type="domain" description="NB-ARC" evidence="1">
    <location>
        <begin position="149"/>
        <end position="277"/>
    </location>
</feature>
<keyword evidence="3" id="KW-1185">Reference proteome</keyword>
<dbReference type="SUPFAM" id="SSF52540">
    <property type="entry name" value="P-loop containing nucleoside triphosphate hydrolases"/>
    <property type="match status" value="1"/>
</dbReference>
<dbReference type="PANTHER" id="PTHR36766">
    <property type="entry name" value="PLANT BROAD-SPECTRUM MILDEW RESISTANCE PROTEIN RPW8"/>
    <property type="match status" value="1"/>
</dbReference>
<dbReference type="InterPro" id="IPR002182">
    <property type="entry name" value="NB-ARC"/>
</dbReference>
<dbReference type="AlphaFoldDB" id="A0A4S8JMZ4"/>
<dbReference type="EMBL" id="PYDT01000004">
    <property type="protein sequence ID" value="THU63265.1"/>
    <property type="molecule type" value="Genomic_DNA"/>
</dbReference>
<evidence type="ECO:0000259" key="1">
    <source>
        <dbReference type="Pfam" id="PF00931"/>
    </source>
</evidence>
<organism evidence="2 3">
    <name type="scientific">Musa balbisiana</name>
    <name type="common">Banana</name>
    <dbReference type="NCBI Taxonomy" id="52838"/>
    <lineage>
        <taxon>Eukaryota</taxon>
        <taxon>Viridiplantae</taxon>
        <taxon>Streptophyta</taxon>
        <taxon>Embryophyta</taxon>
        <taxon>Tracheophyta</taxon>
        <taxon>Spermatophyta</taxon>
        <taxon>Magnoliopsida</taxon>
        <taxon>Liliopsida</taxon>
        <taxon>Zingiberales</taxon>
        <taxon>Musaceae</taxon>
        <taxon>Musa</taxon>
    </lineage>
</organism>
<dbReference type="Pfam" id="PF00931">
    <property type="entry name" value="NB-ARC"/>
    <property type="match status" value="1"/>
</dbReference>
<gene>
    <name evidence="2" type="ORF">C4D60_Mb01t13920</name>
</gene>
<evidence type="ECO:0000313" key="3">
    <source>
        <dbReference type="Proteomes" id="UP000317650"/>
    </source>
</evidence>
<dbReference type="Gene3D" id="1.10.8.430">
    <property type="entry name" value="Helical domain of apoptotic protease-activating factors"/>
    <property type="match status" value="1"/>
</dbReference>
<dbReference type="Proteomes" id="UP000317650">
    <property type="component" value="Chromosome 1"/>
</dbReference>
<reference evidence="2 3" key="1">
    <citation type="journal article" date="2019" name="Nat. Plants">
        <title>Genome sequencing of Musa balbisiana reveals subgenome evolution and function divergence in polyploid bananas.</title>
        <authorList>
            <person name="Yao X."/>
        </authorList>
    </citation>
    <scope>NUCLEOTIDE SEQUENCE [LARGE SCALE GENOMIC DNA]</scope>
    <source>
        <strain evidence="3">cv. DH-PKW</strain>
        <tissue evidence="2">Leaves</tissue>
    </source>
</reference>
<sequence length="403" mass="45203">MAVAMVQFLMEKFMDALEEEDSSAVPFHALFQGIKEDLKVTMRSSVPLGTADLLRDSLYDLNDILIECRTLSKKHTDLKQRKRVRLSSMSSLWFLYKAKKRLQAIKHSIQPRNHGAVDQNYSSGSLNGDMEFDRWTWRSVDKSKVYGLDDQLNAIERMLLEEDSGGFKGIGVVGMGGVGKTVLAQMVFNSQPVRRRFFPRLWVCMSQTAKRGRDVRREMLERMLMALGVEEEAITSISEAGAESGGLAELMFALHLQLMNKRYLIVFDDVWNIDEWYEGLMSSGLPDEGGWAGHLRLDRVLPKDCGGSVIVTSRLEEVAVKMVGKENMCRIEPDKDGECCWNIFMDSVTKGGLAGDQPTLRSMKTEIVDRCGGLPLAAKTIGEILRGSLSPAENSEPENELHP</sequence>
<accession>A0A4S8JMZ4</accession>
<dbReference type="PRINTS" id="PR00364">
    <property type="entry name" value="DISEASERSIST"/>
</dbReference>
<dbReference type="InterPro" id="IPR042197">
    <property type="entry name" value="Apaf_helical"/>
</dbReference>
<evidence type="ECO:0000313" key="2">
    <source>
        <dbReference type="EMBL" id="THU63265.1"/>
    </source>
</evidence>
<dbReference type="InterPro" id="IPR027417">
    <property type="entry name" value="P-loop_NTPase"/>
</dbReference>
<dbReference type="STRING" id="52838.A0A4S8JMZ4"/>
<protein>
    <recommendedName>
        <fullName evidence="1">NB-ARC domain-containing protein</fullName>
    </recommendedName>
</protein>
<proteinExistence type="predicted"/>
<name>A0A4S8JMZ4_MUSBA</name>